<gene>
    <name evidence="7" type="primary">mutS</name>
    <name evidence="7" type="ORF">EYW49_15355</name>
</gene>
<dbReference type="GO" id="GO:0140664">
    <property type="term" value="F:ATP-dependent DNA damage sensor activity"/>
    <property type="evidence" value="ECO:0007669"/>
    <property type="project" value="InterPro"/>
</dbReference>
<evidence type="ECO:0000256" key="3">
    <source>
        <dbReference type="ARBA" id="ARBA00022840"/>
    </source>
</evidence>
<dbReference type="SMART" id="SM00533">
    <property type="entry name" value="MUTSd"/>
    <property type="match status" value="1"/>
</dbReference>
<evidence type="ECO:0000256" key="1">
    <source>
        <dbReference type="ARBA" id="ARBA00006271"/>
    </source>
</evidence>
<keyword evidence="5" id="KW-0227">DNA damage</keyword>
<dbReference type="InterPro" id="IPR036187">
    <property type="entry name" value="DNA_mismatch_repair_MutS_sf"/>
</dbReference>
<dbReference type="InterPro" id="IPR007696">
    <property type="entry name" value="DNA_mismatch_repair_MutS_core"/>
</dbReference>
<dbReference type="AlphaFoldDB" id="A0A4Q9VLA4"/>
<dbReference type="Pfam" id="PF05190">
    <property type="entry name" value="MutS_IV"/>
    <property type="match status" value="1"/>
</dbReference>
<dbReference type="PANTHER" id="PTHR11361:SF34">
    <property type="entry name" value="DNA MISMATCH REPAIR PROTEIN MSH1, MITOCHONDRIAL"/>
    <property type="match status" value="1"/>
</dbReference>
<dbReference type="SUPFAM" id="SSF48334">
    <property type="entry name" value="DNA repair protein MutS, domain III"/>
    <property type="match status" value="1"/>
</dbReference>
<evidence type="ECO:0000256" key="4">
    <source>
        <dbReference type="ARBA" id="ARBA00023125"/>
    </source>
</evidence>
<evidence type="ECO:0000256" key="5">
    <source>
        <dbReference type="ARBA" id="ARBA00023204"/>
    </source>
</evidence>
<dbReference type="PROSITE" id="PS00486">
    <property type="entry name" value="DNA_MISMATCH_REPAIR_2"/>
    <property type="match status" value="1"/>
</dbReference>
<dbReference type="Gene3D" id="1.10.1420.10">
    <property type="match status" value="1"/>
</dbReference>
<name>A0A4Q9VLA4_9HYPH</name>
<dbReference type="SMART" id="SM00534">
    <property type="entry name" value="MUTSac"/>
    <property type="match status" value="1"/>
</dbReference>
<dbReference type="Proteomes" id="UP000292781">
    <property type="component" value="Unassembled WGS sequence"/>
</dbReference>
<dbReference type="GO" id="GO:0006298">
    <property type="term" value="P:mismatch repair"/>
    <property type="evidence" value="ECO:0007669"/>
    <property type="project" value="InterPro"/>
</dbReference>
<keyword evidence="4" id="KW-0238">DNA-binding</keyword>
<dbReference type="CDD" id="cd03284">
    <property type="entry name" value="ABC_MutS1"/>
    <property type="match status" value="1"/>
</dbReference>
<comment type="similarity">
    <text evidence="1">Belongs to the DNA mismatch repair MutS family.</text>
</comment>
<dbReference type="Gene3D" id="3.40.50.300">
    <property type="entry name" value="P-loop containing nucleotide triphosphate hydrolases"/>
    <property type="match status" value="1"/>
</dbReference>
<dbReference type="RefSeq" id="WP_131310472.1">
    <property type="nucleotide sequence ID" value="NZ_SJFN01000024.1"/>
</dbReference>
<evidence type="ECO:0000259" key="6">
    <source>
        <dbReference type="PROSITE" id="PS00486"/>
    </source>
</evidence>
<dbReference type="Pfam" id="PF00488">
    <property type="entry name" value="MutS_V"/>
    <property type="match status" value="1"/>
</dbReference>
<dbReference type="SUPFAM" id="SSF52540">
    <property type="entry name" value="P-loop containing nucleoside triphosphate hydrolases"/>
    <property type="match status" value="1"/>
</dbReference>
<feature type="non-terminal residue" evidence="7">
    <location>
        <position position="1"/>
    </location>
</feature>
<sequence length="496" mass="53222">ARDALVAAPPALRDRLGAALVDEPPPIRRDGGFVRAGFSAPLDEARELSADSRRLIARLEADYALETGIRSLKIRHNNVLGFFVDTTPAHAEKLQTPALAGRFFHRQTLAGAVRFGTVELSDLEARIASAGERALGLEGEIFDDLAAQILAEESAIRAAAQAFAVIDVAAGLAELADREAWVRPTVEAGHAFRIVGGRHPVVEQALREGSGEAFVANDCDLGPRAGEVDGRLTIVTGPNMGGKSTYLRQNALIVLLAQIGAFVPARSATIGVVDRLFSRVGAADDLARGRSTFMVEMVETAAILNQAGPAALVILDEIGRGTATFDGLSIAWATIEHLVAVNRCRALFATHYHELTRLADRLPRVANVTSTVREWKGDVVFLHEIVAGAADRSYGIQVARLAGLPAKVVERARQVLRQLEEQDRRRPTETTIDDLPLFSAARPVRPEPAAPVEDPRLGLLTAEIAALAPDDLTPREALDALYRLKARAAAILHSSD</sequence>
<feature type="domain" description="DNA mismatch repair proteins mutS family" evidence="6">
    <location>
        <begin position="311"/>
        <end position="327"/>
    </location>
</feature>
<dbReference type="GO" id="GO:0030983">
    <property type="term" value="F:mismatched DNA binding"/>
    <property type="evidence" value="ECO:0007669"/>
    <property type="project" value="InterPro"/>
</dbReference>
<evidence type="ECO:0000313" key="7">
    <source>
        <dbReference type="EMBL" id="TBW35771.1"/>
    </source>
</evidence>
<evidence type="ECO:0000256" key="2">
    <source>
        <dbReference type="ARBA" id="ARBA00022741"/>
    </source>
</evidence>
<organism evidence="7 8">
    <name type="scientific">Siculibacillus lacustris</name>
    <dbReference type="NCBI Taxonomy" id="1549641"/>
    <lineage>
        <taxon>Bacteria</taxon>
        <taxon>Pseudomonadati</taxon>
        <taxon>Pseudomonadota</taxon>
        <taxon>Alphaproteobacteria</taxon>
        <taxon>Hyphomicrobiales</taxon>
        <taxon>Ancalomicrobiaceae</taxon>
        <taxon>Siculibacillus</taxon>
    </lineage>
</organism>
<dbReference type="PANTHER" id="PTHR11361">
    <property type="entry name" value="DNA MISMATCH REPAIR PROTEIN MUTS FAMILY MEMBER"/>
    <property type="match status" value="1"/>
</dbReference>
<dbReference type="NCBIfam" id="NF003810">
    <property type="entry name" value="PRK05399.1"/>
    <property type="match status" value="1"/>
</dbReference>
<comment type="caution">
    <text evidence="7">The sequence shown here is derived from an EMBL/GenBank/DDBJ whole genome shotgun (WGS) entry which is preliminary data.</text>
</comment>
<keyword evidence="3" id="KW-0067">ATP-binding</keyword>
<dbReference type="EMBL" id="SJFN01000024">
    <property type="protein sequence ID" value="TBW35771.1"/>
    <property type="molecule type" value="Genomic_DNA"/>
</dbReference>
<evidence type="ECO:0000313" key="8">
    <source>
        <dbReference type="Proteomes" id="UP000292781"/>
    </source>
</evidence>
<dbReference type="InterPro" id="IPR045076">
    <property type="entry name" value="MutS"/>
</dbReference>
<dbReference type="InterPro" id="IPR007861">
    <property type="entry name" value="DNA_mismatch_repair_MutS_clamp"/>
</dbReference>
<keyword evidence="5" id="KW-0234">DNA repair</keyword>
<dbReference type="GO" id="GO:0005829">
    <property type="term" value="C:cytosol"/>
    <property type="evidence" value="ECO:0007669"/>
    <property type="project" value="TreeGrafter"/>
</dbReference>
<keyword evidence="2" id="KW-0547">Nucleotide-binding</keyword>
<dbReference type="InterPro" id="IPR000432">
    <property type="entry name" value="DNA_mismatch_repair_MutS_C"/>
</dbReference>
<dbReference type="OrthoDB" id="9802448at2"/>
<reference evidence="7 8" key="1">
    <citation type="submission" date="2019-02" db="EMBL/GenBank/DDBJ databases">
        <title>Siculibacillus lacustris gen. nov., sp. nov., a new rosette-forming bacterium isolated from a freshwater crater lake (Lake St. Ana, Romania).</title>
        <authorList>
            <person name="Felfoldi T."/>
            <person name="Marton Z."/>
            <person name="Szabo A."/>
            <person name="Mentes A."/>
            <person name="Boka K."/>
            <person name="Marialigeti K."/>
            <person name="Mathe I."/>
            <person name="Koncz M."/>
            <person name="Schumann P."/>
            <person name="Toth E."/>
        </authorList>
    </citation>
    <scope>NUCLEOTIDE SEQUENCE [LARGE SCALE GENOMIC DNA]</scope>
    <source>
        <strain evidence="7 8">SA-279</strain>
    </source>
</reference>
<protein>
    <submittedName>
        <fullName evidence="7">DNA mismatch repair protein MutS</fullName>
    </submittedName>
</protein>
<accession>A0A4Q9VLA4</accession>
<dbReference type="InterPro" id="IPR027417">
    <property type="entry name" value="P-loop_NTPase"/>
</dbReference>
<dbReference type="Gene3D" id="6.10.140.430">
    <property type="match status" value="1"/>
</dbReference>
<proteinExistence type="inferred from homology"/>
<keyword evidence="8" id="KW-1185">Reference proteome</keyword>
<dbReference type="GO" id="GO:0005524">
    <property type="term" value="F:ATP binding"/>
    <property type="evidence" value="ECO:0007669"/>
    <property type="project" value="UniProtKB-KW"/>
</dbReference>